<proteinExistence type="predicted"/>
<evidence type="ECO:0000313" key="3">
    <source>
        <dbReference type="Proteomes" id="UP001428817"/>
    </source>
</evidence>
<comment type="caution">
    <text evidence="2">The sequence shown here is derived from an EMBL/GenBank/DDBJ whole genome shotgun (WGS) entry which is preliminary data.</text>
</comment>
<sequence length="101" mass="10316">MIPQCDTGVPSSAGSGNAAPSNATPTTTAAIMPSRLDSHFHAAAAAFGAPSEPLSGRRLIRLLRSTPLPVGPRRVMIIASTAVTVRITALTGHGRSEASAW</sequence>
<dbReference type="EMBL" id="BAABJP010000029">
    <property type="protein sequence ID" value="GAA5163481.1"/>
    <property type="molecule type" value="Genomic_DNA"/>
</dbReference>
<dbReference type="Proteomes" id="UP001428817">
    <property type="component" value="Unassembled WGS sequence"/>
</dbReference>
<protein>
    <submittedName>
        <fullName evidence="2">Uncharacterized protein</fullName>
    </submittedName>
</protein>
<reference evidence="3" key="1">
    <citation type="journal article" date="2019" name="Int. J. Syst. Evol. Microbiol.">
        <title>The Global Catalogue of Microorganisms (GCM) 10K type strain sequencing project: providing services to taxonomists for standard genome sequencing and annotation.</title>
        <authorList>
            <consortium name="The Broad Institute Genomics Platform"/>
            <consortium name="The Broad Institute Genome Sequencing Center for Infectious Disease"/>
            <person name="Wu L."/>
            <person name="Ma J."/>
        </authorList>
    </citation>
    <scope>NUCLEOTIDE SEQUENCE [LARGE SCALE GENOMIC DNA]</scope>
    <source>
        <strain evidence="3">JCM 18303</strain>
    </source>
</reference>
<organism evidence="2 3">
    <name type="scientific">Pseudonocardia eucalypti</name>
    <dbReference type="NCBI Taxonomy" id="648755"/>
    <lineage>
        <taxon>Bacteria</taxon>
        <taxon>Bacillati</taxon>
        <taxon>Actinomycetota</taxon>
        <taxon>Actinomycetes</taxon>
        <taxon>Pseudonocardiales</taxon>
        <taxon>Pseudonocardiaceae</taxon>
        <taxon>Pseudonocardia</taxon>
    </lineage>
</organism>
<feature type="compositionally biased region" description="Low complexity" evidence="1">
    <location>
        <begin position="10"/>
        <end position="28"/>
    </location>
</feature>
<evidence type="ECO:0000313" key="2">
    <source>
        <dbReference type="EMBL" id="GAA5163481.1"/>
    </source>
</evidence>
<keyword evidence="3" id="KW-1185">Reference proteome</keyword>
<gene>
    <name evidence="2" type="ORF">GCM10023321_50470</name>
</gene>
<accession>A0ABP9QKN6</accession>
<evidence type="ECO:0000256" key="1">
    <source>
        <dbReference type="SAM" id="MobiDB-lite"/>
    </source>
</evidence>
<feature type="region of interest" description="Disordered" evidence="1">
    <location>
        <begin position="1"/>
        <end position="28"/>
    </location>
</feature>
<name>A0ABP9QKN6_9PSEU</name>